<dbReference type="Proteomes" id="UP000196485">
    <property type="component" value="Unassembled WGS sequence"/>
</dbReference>
<accession>A0A1Y6L660</accession>
<protein>
    <recommendedName>
        <fullName evidence="3">Lipoprotein</fullName>
    </recommendedName>
</protein>
<dbReference type="PROSITE" id="PS51257">
    <property type="entry name" value="PROKAR_LIPOPROTEIN"/>
    <property type="match status" value="1"/>
</dbReference>
<name>A0A1Y6L660_9GAMM</name>
<evidence type="ECO:0008006" key="3">
    <source>
        <dbReference type="Google" id="ProtNLM"/>
    </source>
</evidence>
<gene>
    <name evidence="1" type="ORF">PAQU9191_03350</name>
</gene>
<sequence>MKTHSFVAAAVLLLSGCDITTETRQPPTVKDIEMCQQRIAVKTNYSVTEMSDNQLDNKSKDNRGWVYVNYQKDNNRGYLKFRCNSSYVEVWAAGAAMWTGL</sequence>
<dbReference type="RefSeq" id="WP_087821736.1">
    <property type="nucleotide sequence ID" value="NZ_FYAH01000010.1"/>
</dbReference>
<dbReference type="EMBL" id="FYAH01000010">
    <property type="protein sequence ID" value="SMY18018.1"/>
    <property type="molecule type" value="Genomic_DNA"/>
</dbReference>
<keyword evidence="2" id="KW-1185">Reference proteome</keyword>
<evidence type="ECO:0000313" key="2">
    <source>
        <dbReference type="Proteomes" id="UP000196485"/>
    </source>
</evidence>
<proteinExistence type="predicted"/>
<evidence type="ECO:0000313" key="1">
    <source>
        <dbReference type="EMBL" id="SMY18018.1"/>
    </source>
</evidence>
<organism evidence="1 2">
    <name type="scientific">Photobacterium aquimaris</name>
    <dbReference type="NCBI Taxonomy" id="512643"/>
    <lineage>
        <taxon>Bacteria</taxon>
        <taxon>Pseudomonadati</taxon>
        <taxon>Pseudomonadota</taxon>
        <taxon>Gammaproteobacteria</taxon>
        <taxon>Vibrionales</taxon>
        <taxon>Vibrionaceae</taxon>
        <taxon>Photobacterium</taxon>
    </lineage>
</organism>
<reference evidence="2" key="1">
    <citation type="submission" date="2017-06" db="EMBL/GenBank/DDBJ databases">
        <authorList>
            <person name="Rodrigo-Torres L."/>
            <person name="Arahal R. D."/>
            <person name="Lucena T."/>
        </authorList>
    </citation>
    <scope>NUCLEOTIDE SEQUENCE [LARGE SCALE GENOMIC DNA]</scope>
    <source>
        <strain evidence="2">type strain: CECT 9192</strain>
    </source>
</reference>
<dbReference type="AlphaFoldDB" id="A0A1Y6L660"/>